<evidence type="ECO:0000313" key="1">
    <source>
        <dbReference type="EMBL" id="GAO11279.1"/>
    </source>
</evidence>
<sequence length="265" mass="29268">MNAGSWRRISEGNQQKAVLAVDFDSTARPEAGFRQFAALLKPDREIWQTTQPDAADRELLSAETYLQGWRELPEGVRGHVDTVMGYCVGGVFAAALADAIAKEQGTRPALLLFDPEPVDQMSLYRDFKKAVDTMSILSEEEREGYIGEARALCETEGEGFDSLALQVIKLYETTAGVAFERLEFDEETSEDLLGLFRSYVSYLFAARQLSPEESWATAGALTSAQSSPGAPHALWERSFPVGTEEMLSNPDVAEATHRFLQERGA</sequence>
<proteinExistence type="predicted"/>
<dbReference type="Gene3D" id="3.40.50.1820">
    <property type="entry name" value="alpha/beta hydrolase"/>
    <property type="match status" value="1"/>
</dbReference>
<dbReference type="RefSeq" id="WP_042159217.1">
    <property type="nucleotide sequence ID" value="NZ_BBNO01000008.1"/>
</dbReference>
<reference evidence="2" key="1">
    <citation type="submission" date="2014-09" db="EMBL/GenBank/DDBJ databases">
        <title>Whole genome shotgun sequence of Streptomyces sp. NBRC 110027.</title>
        <authorList>
            <person name="Komaki H."/>
            <person name="Ichikawa N."/>
            <person name="Katano-Makiyama Y."/>
            <person name="Hosoyama A."/>
            <person name="Hashimoto M."/>
            <person name="Uohara A."/>
            <person name="Kitahashi Y."/>
            <person name="Ohji S."/>
            <person name="Kimura A."/>
            <person name="Yamazoe A."/>
            <person name="Igarashi Y."/>
            <person name="Fujita N."/>
        </authorList>
    </citation>
    <scope>NUCLEOTIDE SEQUENCE [LARGE SCALE GENOMIC DNA]</scope>
    <source>
        <strain evidence="2">NBRC 110027</strain>
    </source>
</reference>
<reference evidence="1 2" key="2">
    <citation type="journal article" date="2015" name="Stand. Genomic Sci.">
        <title>Draft genome sequence of marine-derived Streptomyces sp. TP-A0598, a producer of anti-MRSA antibiotic lydicamycins.</title>
        <authorList>
            <person name="Komaki H."/>
            <person name="Ichikawa N."/>
            <person name="Hosoyama A."/>
            <person name="Fujita N."/>
            <person name="Igarashi Y."/>
        </authorList>
    </citation>
    <scope>NUCLEOTIDE SEQUENCE [LARGE SCALE GENOMIC DNA]</scope>
    <source>
        <strain evidence="1 2">NBRC 110027</strain>
    </source>
</reference>
<organism evidence="1 2">
    <name type="scientific">Streptomyces lydicamycinicus</name>
    <dbReference type="NCBI Taxonomy" id="1546107"/>
    <lineage>
        <taxon>Bacteria</taxon>
        <taxon>Bacillati</taxon>
        <taxon>Actinomycetota</taxon>
        <taxon>Actinomycetes</taxon>
        <taxon>Kitasatosporales</taxon>
        <taxon>Streptomycetaceae</taxon>
        <taxon>Streptomyces</taxon>
    </lineage>
</organism>
<name>A0A0P4RCI1_9ACTN</name>
<evidence type="ECO:0008006" key="3">
    <source>
        <dbReference type="Google" id="ProtNLM"/>
    </source>
</evidence>
<dbReference type="AlphaFoldDB" id="A0A0P4RCI1"/>
<comment type="caution">
    <text evidence="1">The sequence shown here is derived from an EMBL/GenBank/DDBJ whole genome shotgun (WGS) entry which is preliminary data.</text>
</comment>
<dbReference type="EMBL" id="BBNO01000008">
    <property type="protein sequence ID" value="GAO11279.1"/>
    <property type="molecule type" value="Genomic_DNA"/>
</dbReference>
<dbReference type="ESTHER" id="9actn-a0a0p4rci1">
    <property type="family name" value="Dieckmann_Cyclase"/>
</dbReference>
<gene>
    <name evidence="1" type="ORF">TPA0598_08_01900</name>
</gene>
<dbReference type="Proteomes" id="UP000048965">
    <property type="component" value="Unassembled WGS sequence"/>
</dbReference>
<evidence type="ECO:0000313" key="2">
    <source>
        <dbReference type="Proteomes" id="UP000048965"/>
    </source>
</evidence>
<protein>
    <recommendedName>
        <fullName evidence="3">Thioesterase domain-containing protein</fullName>
    </recommendedName>
</protein>
<dbReference type="OrthoDB" id="3601157at2"/>
<dbReference type="InterPro" id="IPR029058">
    <property type="entry name" value="AB_hydrolase_fold"/>
</dbReference>
<keyword evidence="2" id="KW-1185">Reference proteome</keyword>
<accession>A0A0P4RCI1</accession>